<dbReference type="AlphaFoldDB" id="A0A0R1E642"/>
<evidence type="ECO:0000313" key="3">
    <source>
        <dbReference type="EMBL" id="KRK04648.1"/>
    </source>
</evidence>
<name>A0A0R1E642_DROYA</name>
<sequence length="102" mass="12031">MKSYLLLGILLYYLCTLLLIEGRDVEFKEENDNIHLSDVLLCTNTSLQNQTRLNRSSLGGHMRTDHLGRNRVNHRSRAPTRRRRKHRTTPKLKYYTPKINPV</sequence>
<keyword evidence="2" id="KW-0732">Signal</keyword>
<reference evidence="3 4" key="1">
    <citation type="journal article" date="2007" name="Nature">
        <title>Evolution of genes and genomes on the Drosophila phylogeny.</title>
        <authorList>
            <consortium name="Drosophila 12 Genomes Consortium"/>
            <person name="Clark A.G."/>
            <person name="Eisen M.B."/>
            <person name="Smith D.R."/>
            <person name="Bergman C.M."/>
            <person name="Oliver B."/>
            <person name="Markow T.A."/>
            <person name="Kaufman T.C."/>
            <person name="Kellis M."/>
            <person name="Gelbart W."/>
            <person name="Iyer V.N."/>
            <person name="Pollard D.A."/>
            <person name="Sackton T.B."/>
            <person name="Larracuente A.M."/>
            <person name="Singh N.D."/>
            <person name="Abad J.P."/>
            <person name="Abt D.N."/>
            <person name="Adryan B."/>
            <person name="Aguade M."/>
            <person name="Akashi H."/>
            <person name="Anderson W.W."/>
            <person name="Aquadro C.F."/>
            <person name="Ardell D.H."/>
            <person name="Arguello R."/>
            <person name="Artieri C.G."/>
            <person name="Barbash D.A."/>
            <person name="Barker D."/>
            <person name="Barsanti P."/>
            <person name="Batterham P."/>
            <person name="Batzoglou S."/>
            <person name="Begun D."/>
            <person name="Bhutkar A."/>
            <person name="Blanco E."/>
            <person name="Bosak S.A."/>
            <person name="Bradley R.K."/>
            <person name="Brand A.D."/>
            <person name="Brent M.R."/>
            <person name="Brooks A.N."/>
            <person name="Brown R.H."/>
            <person name="Butlin R.K."/>
            <person name="Caggese C."/>
            <person name="Calvi B.R."/>
            <person name="Bernardo de Carvalho A."/>
            <person name="Caspi A."/>
            <person name="Castrezana S."/>
            <person name="Celniker S.E."/>
            <person name="Chang J.L."/>
            <person name="Chapple C."/>
            <person name="Chatterji S."/>
            <person name="Chinwalla A."/>
            <person name="Civetta A."/>
            <person name="Clifton S.W."/>
            <person name="Comeron J.M."/>
            <person name="Costello J.C."/>
            <person name="Coyne J.A."/>
            <person name="Daub J."/>
            <person name="David R.G."/>
            <person name="Delcher A.L."/>
            <person name="Delehaunty K."/>
            <person name="Do C.B."/>
            <person name="Ebling H."/>
            <person name="Edwards K."/>
            <person name="Eickbush T."/>
            <person name="Evans J.D."/>
            <person name="Filipski A."/>
            <person name="Findeiss S."/>
            <person name="Freyhult E."/>
            <person name="Fulton L."/>
            <person name="Fulton R."/>
            <person name="Garcia A.C."/>
            <person name="Gardiner A."/>
            <person name="Garfield D.A."/>
            <person name="Garvin B.E."/>
            <person name="Gibson G."/>
            <person name="Gilbert D."/>
            <person name="Gnerre S."/>
            <person name="Godfrey J."/>
            <person name="Good R."/>
            <person name="Gotea V."/>
            <person name="Gravely B."/>
            <person name="Greenberg A.J."/>
            <person name="Griffiths-Jones S."/>
            <person name="Gross S."/>
            <person name="Guigo R."/>
            <person name="Gustafson E.A."/>
            <person name="Haerty W."/>
            <person name="Hahn M.W."/>
            <person name="Halligan D.L."/>
            <person name="Halpern A.L."/>
            <person name="Halter G.M."/>
            <person name="Han M.V."/>
            <person name="Heger A."/>
            <person name="Hillier L."/>
            <person name="Hinrichs A.S."/>
            <person name="Holmes I."/>
            <person name="Hoskins R.A."/>
            <person name="Hubisz M.J."/>
            <person name="Hultmark D."/>
            <person name="Huntley M.A."/>
            <person name="Jaffe D.B."/>
            <person name="Jagadeeshan S."/>
            <person name="Jeck W.R."/>
            <person name="Johnson J."/>
            <person name="Jones C.D."/>
            <person name="Jordan W.C."/>
            <person name="Karpen G.H."/>
            <person name="Kataoka E."/>
            <person name="Keightley P.D."/>
            <person name="Kheradpour P."/>
            <person name="Kirkness E.F."/>
            <person name="Koerich L.B."/>
            <person name="Kristiansen K."/>
            <person name="Kudrna D."/>
            <person name="Kulathinal R.J."/>
            <person name="Kumar S."/>
            <person name="Kwok R."/>
            <person name="Lander E."/>
            <person name="Langley C.H."/>
            <person name="Lapoint R."/>
            <person name="Lazzaro B.P."/>
            <person name="Lee S.J."/>
            <person name="Levesque L."/>
            <person name="Li R."/>
            <person name="Lin C.F."/>
            <person name="Lin M.F."/>
            <person name="Lindblad-Toh K."/>
            <person name="Llopart A."/>
            <person name="Long M."/>
            <person name="Low L."/>
            <person name="Lozovsky E."/>
            <person name="Lu J."/>
            <person name="Luo M."/>
            <person name="Machado C.A."/>
            <person name="Makalowski W."/>
            <person name="Marzo M."/>
            <person name="Matsuda M."/>
            <person name="Matzkin L."/>
            <person name="McAllister B."/>
            <person name="McBride C.S."/>
            <person name="McKernan B."/>
            <person name="McKernan K."/>
            <person name="Mendez-Lago M."/>
            <person name="Minx P."/>
            <person name="Mollenhauer M.U."/>
            <person name="Montooth K."/>
            <person name="Mount S.M."/>
            <person name="Mu X."/>
            <person name="Myers E."/>
            <person name="Negre B."/>
            <person name="Newfeld S."/>
            <person name="Nielsen R."/>
            <person name="Noor M.A."/>
            <person name="O'Grady P."/>
            <person name="Pachter L."/>
            <person name="Papaceit M."/>
            <person name="Parisi M.J."/>
            <person name="Parisi M."/>
            <person name="Parts L."/>
            <person name="Pedersen J.S."/>
            <person name="Pesole G."/>
            <person name="Phillippy A.M."/>
            <person name="Ponting C.P."/>
            <person name="Pop M."/>
            <person name="Porcelli D."/>
            <person name="Powell J.R."/>
            <person name="Prohaska S."/>
            <person name="Pruitt K."/>
            <person name="Puig M."/>
            <person name="Quesneville H."/>
            <person name="Ram K.R."/>
            <person name="Rand D."/>
            <person name="Rasmussen M.D."/>
            <person name="Reed L.K."/>
            <person name="Reenan R."/>
            <person name="Reily A."/>
            <person name="Remington K.A."/>
            <person name="Rieger T.T."/>
            <person name="Ritchie M.G."/>
            <person name="Robin C."/>
            <person name="Rogers Y.H."/>
            <person name="Rohde C."/>
            <person name="Rozas J."/>
            <person name="Rubenfield M.J."/>
            <person name="Ruiz A."/>
            <person name="Russo S."/>
            <person name="Salzberg S.L."/>
            <person name="Sanchez-Gracia A."/>
            <person name="Saranga D.J."/>
            <person name="Sato H."/>
            <person name="Schaeffer S.W."/>
            <person name="Schatz M.C."/>
            <person name="Schlenke T."/>
            <person name="Schwartz R."/>
            <person name="Segarra C."/>
            <person name="Singh R.S."/>
            <person name="Sirot L."/>
            <person name="Sirota M."/>
            <person name="Sisneros N.B."/>
            <person name="Smith C.D."/>
            <person name="Smith T.F."/>
            <person name="Spieth J."/>
            <person name="Stage D.E."/>
            <person name="Stark A."/>
            <person name="Stephan W."/>
            <person name="Strausberg R.L."/>
            <person name="Strempel S."/>
            <person name="Sturgill D."/>
            <person name="Sutton G."/>
            <person name="Sutton G.G."/>
            <person name="Tao W."/>
            <person name="Teichmann S."/>
            <person name="Tobari Y.N."/>
            <person name="Tomimura Y."/>
            <person name="Tsolas J.M."/>
            <person name="Valente V.L."/>
            <person name="Venter E."/>
            <person name="Venter J.C."/>
            <person name="Vicario S."/>
            <person name="Vieira F.G."/>
            <person name="Vilella A.J."/>
            <person name="Villasante A."/>
            <person name="Walenz B."/>
            <person name="Wang J."/>
            <person name="Wasserman M."/>
            <person name="Watts T."/>
            <person name="Wilson D."/>
            <person name="Wilson R.K."/>
            <person name="Wing R.A."/>
            <person name="Wolfner M.F."/>
            <person name="Wong A."/>
            <person name="Wong G.K."/>
            <person name="Wu C.I."/>
            <person name="Wu G."/>
            <person name="Yamamoto D."/>
            <person name="Yang H.P."/>
            <person name="Yang S.P."/>
            <person name="Yorke J.A."/>
            <person name="Yoshida K."/>
            <person name="Zdobnov E."/>
            <person name="Zhang P."/>
            <person name="Zhang Y."/>
            <person name="Zimin A.V."/>
            <person name="Baldwin J."/>
            <person name="Abdouelleil A."/>
            <person name="Abdulkadir J."/>
            <person name="Abebe A."/>
            <person name="Abera B."/>
            <person name="Abreu J."/>
            <person name="Acer S.C."/>
            <person name="Aftuck L."/>
            <person name="Alexander A."/>
            <person name="An P."/>
            <person name="Anderson E."/>
            <person name="Anderson S."/>
            <person name="Arachi H."/>
            <person name="Azer M."/>
            <person name="Bachantsang P."/>
            <person name="Barry A."/>
            <person name="Bayul T."/>
            <person name="Berlin A."/>
            <person name="Bessette D."/>
            <person name="Bloom T."/>
            <person name="Blye J."/>
            <person name="Boguslavskiy L."/>
            <person name="Bonnet C."/>
            <person name="Boukhgalter B."/>
            <person name="Bourzgui I."/>
            <person name="Brown A."/>
            <person name="Cahill P."/>
            <person name="Channer S."/>
            <person name="Cheshatsang Y."/>
            <person name="Chuda L."/>
            <person name="Citroen M."/>
            <person name="Collymore A."/>
            <person name="Cooke P."/>
            <person name="Costello M."/>
            <person name="D'Aco K."/>
            <person name="Daza R."/>
            <person name="De Haan G."/>
            <person name="DeGray S."/>
            <person name="DeMaso C."/>
            <person name="Dhargay N."/>
            <person name="Dooley K."/>
            <person name="Dooley E."/>
            <person name="Doricent M."/>
            <person name="Dorje P."/>
            <person name="Dorjee K."/>
            <person name="Dupes A."/>
            <person name="Elong R."/>
            <person name="Falk J."/>
            <person name="Farina A."/>
            <person name="Faro S."/>
            <person name="Ferguson D."/>
            <person name="Fisher S."/>
            <person name="Foley C.D."/>
            <person name="Franke A."/>
            <person name="Friedrich D."/>
            <person name="Gadbois L."/>
            <person name="Gearin G."/>
            <person name="Gearin C.R."/>
            <person name="Giannoukos G."/>
            <person name="Goode T."/>
            <person name="Graham J."/>
            <person name="Grandbois E."/>
            <person name="Grewal S."/>
            <person name="Gyaltsen K."/>
            <person name="Hafez N."/>
            <person name="Hagos B."/>
            <person name="Hall J."/>
            <person name="Henson C."/>
            <person name="Hollinger A."/>
            <person name="Honan T."/>
            <person name="Huard M.D."/>
            <person name="Hughes L."/>
            <person name="Hurhula B."/>
            <person name="Husby M.E."/>
            <person name="Kamat A."/>
            <person name="Kanga B."/>
            <person name="Kashin S."/>
            <person name="Khazanovich D."/>
            <person name="Kisner P."/>
            <person name="Lance K."/>
            <person name="Lara M."/>
            <person name="Lee W."/>
            <person name="Lennon N."/>
            <person name="Letendre F."/>
            <person name="LeVine R."/>
            <person name="Lipovsky A."/>
            <person name="Liu X."/>
            <person name="Liu J."/>
            <person name="Liu S."/>
            <person name="Lokyitsang T."/>
            <person name="Lokyitsang Y."/>
            <person name="Lubonja R."/>
            <person name="Lui A."/>
            <person name="MacDonald P."/>
            <person name="Magnisalis V."/>
            <person name="Maru K."/>
            <person name="Matthews C."/>
            <person name="McCusker W."/>
            <person name="McDonough S."/>
            <person name="Mehta T."/>
            <person name="Meldrim J."/>
            <person name="Meneus L."/>
            <person name="Mihai O."/>
            <person name="Mihalev A."/>
            <person name="Mihova T."/>
            <person name="Mittelman R."/>
            <person name="Mlenga V."/>
            <person name="Montmayeur A."/>
            <person name="Mulrain L."/>
            <person name="Navidi A."/>
            <person name="Naylor J."/>
            <person name="Negash T."/>
            <person name="Nguyen T."/>
            <person name="Nguyen N."/>
            <person name="Nicol R."/>
            <person name="Norbu C."/>
            <person name="Norbu N."/>
            <person name="Novod N."/>
            <person name="O'Neill B."/>
            <person name="Osman S."/>
            <person name="Markiewicz E."/>
            <person name="Oyono O.L."/>
            <person name="Patti C."/>
            <person name="Phunkhang P."/>
            <person name="Pierre F."/>
            <person name="Priest M."/>
            <person name="Raghuraman S."/>
            <person name="Rege F."/>
            <person name="Reyes R."/>
            <person name="Rise C."/>
            <person name="Rogov P."/>
            <person name="Ross K."/>
            <person name="Ryan E."/>
            <person name="Settipalli S."/>
            <person name="Shea T."/>
            <person name="Sherpa N."/>
            <person name="Shi L."/>
            <person name="Shih D."/>
            <person name="Sparrow T."/>
            <person name="Spaulding J."/>
            <person name="Stalker J."/>
            <person name="Stange-Thomann N."/>
            <person name="Stavropoulos S."/>
            <person name="Stone C."/>
            <person name="Strader C."/>
            <person name="Tesfaye S."/>
            <person name="Thomson T."/>
            <person name="Thoulutsang Y."/>
            <person name="Thoulutsang D."/>
            <person name="Topham K."/>
            <person name="Topping I."/>
            <person name="Tsamla T."/>
            <person name="Vassiliev H."/>
            <person name="Vo A."/>
            <person name="Wangchuk T."/>
            <person name="Wangdi T."/>
            <person name="Weiand M."/>
            <person name="Wilkinson J."/>
            <person name="Wilson A."/>
            <person name="Yadav S."/>
            <person name="Young G."/>
            <person name="Yu Q."/>
            <person name="Zembek L."/>
            <person name="Zhong D."/>
            <person name="Zimmer A."/>
            <person name="Zwirko Z."/>
            <person name="Jaffe D.B."/>
            <person name="Alvarez P."/>
            <person name="Brockman W."/>
            <person name="Butler J."/>
            <person name="Chin C."/>
            <person name="Gnerre S."/>
            <person name="Grabherr M."/>
            <person name="Kleber M."/>
            <person name="Mauceli E."/>
            <person name="MacCallum I."/>
        </authorList>
    </citation>
    <scope>NUCLEOTIDE SEQUENCE [LARGE SCALE GENOMIC DNA]</scope>
    <source>
        <strain evidence="4">Tai18E2 / Tucson 14021-0261.01</strain>
    </source>
</reference>
<evidence type="ECO:0000313" key="4">
    <source>
        <dbReference type="Proteomes" id="UP000002282"/>
    </source>
</evidence>
<dbReference type="Proteomes" id="UP000002282">
    <property type="component" value="Chromosome 3R"/>
</dbReference>
<dbReference type="KEGG" id="dya:Dyak_GE28778"/>
<gene>
    <name evidence="3" type="primary">Dyak\GE28778</name>
    <name evidence="3" type="synonym">GE28778</name>
    <name evidence="3" type="ORF">Dyak_GE28778</name>
</gene>
<evidence type="ECO:0000256" key="2">
    <source>
        <dbReference type="SAM" id="SignalP"/>
    </source>
</evidence>
<keyword evidence="4" id="KW-1185">Reference proteome</keyword>
<evidence type="ECO:0000256" key="1">
    <source>
        <dbReference type="SAM" id="MobiDB-lite"/>
    </source>
</evidence>
<feature type="compositionally biased region" description="Basic residues" evidence="1">
    <location>
        <begin position="69"/>
        <end position="90"/>
    </location>
</feature>
<evidence type="ECO:0008006" key="5">
    <source>
        <dbReference type="Google" id="ProtNLM"/>
    </source>
</evidence>
<dbReference type="OrthoDB" id="7872287at2759"/>
<proteinExistence type="predicted"/>
<reference evidence="3 4" key="2">
    <citation type="journal article" date="2007" name="PLoS Biol.">
        <title>Principles of genome evolution in the Drosophila melanogaster species group.</title>
        <authorList>
            <person name="Ranz J.M."/>
            <person name="Maurin D."/>
            <person name="Chan Y.S."/>
            <person name="von Grotthuss M."/>
            <person name="Hillier L.W."/>
            <person name="Roote J."/>
            <person name="Ashburner M."/>
            <person name="Bergman C.M."/>
        </authorList>
    </citation>
    <scope>NUCLEOTIDE SEQUENCE [LARGE SCALE GENOMIC DNA]</scope>
    <source>
        <strain evidence="4">Tai18E2 / Tucson 14021-0261.01</strain>
    </source>
</reference>
<protein>
    <recommendedName>
        <fullName evidence="5">Secreted protein</fullName>
    </recommendedName>
</protein>
<feature type="region of interest" description="Disordered" evidence="1">
    <location>
        <begin position="53"/>
        <end position="102"/>
    </location>
</feature>
<organism evidence="3 4">
    <name type="scientific">Drosophila yakuba</name>
    <name type="common">Fruit fly</name>
    <dbReference type="NCBI Taxonomy" id="7245"/>
    <lineage>
        <taxon>Eukaryota</taxon>
        <taxon>Metazoa</taxon>
        <taxon>Ecdysozoa</taxon>
        <taxon>Arthropoda</taxon>
        <taxon>Hexapoda</taxon>
        <taxon>Insecta</taxon>
        <taxon>Pterygota</taxon>
        <taxon>Neoptera</taxon>
        <taxon>Endopterygota</taxon>
        <taxon>Diptera</taxon>
        <taxon>Brachycera</taxon>
        <taxon>Muscomorpha</taxon>
        <taxon>Ephydroidea</taxon>
        <taxon>Drosophilidae</taxon>
        <taxon>Drosophila</taxon>
        <taxon>Sophophora</taxon>
    </lineage>
</organism>
<feature type="signal peptide" evidence="2">
    <location>
        <begin position="1"/>
        <end position="22"/>
    </location>
</feature>
<accession>A0A0R1E642</accession>
<dbReference type="EMBL" id="CM000160">
    <property type="protein sequence ID" value="KRK04648.1"/>
    <property type="molecule type" value="Genomic_DNA"/>
</dbReference>
<feature type="chain" id="PRO_5006403206" description="Secreted protein" evidence="2">
    <location>
        <begin position="23"/>
        <end position="102"/>
    </location>
</feature>